<keyword evidence="3" id="KW-1185">Reference proteome</keyword>
<name>A0AAN6MGK3_9PEZI</name>
<protein>
    <submittedName>
        <fullName evidence="2">Uncharacterized protein</fullName>
    </submittedName>
</protein>
<comment type="caution">
    <text evidence="2">The sequence shown here is derived from an EMBL/GenBank/DDBJ whole genome shotgun (WGS) entry which is preliminary data.</text>
</comment>
<feature type="compositionally biased region" description="Acidic residues" evidence="1">
    <location>
        <begin position="285"/>
        <end position="308"/>
    </location>
</feature>
<feature type="region of interest" description="Disordered" evidence="1">
    <location>
        <begin position="271"/>
        <end position="308"/>
    </location>
</feature>
<evidence type="ECO:0000313" key="3">
    <source>
        <dbReference type="Proteomes" id="UP001303889"/>
    </source>
</evidence>
<feature type="region of interest" description="Disordered" evidence="1">
    <location>
        <begin position="229"/>
        <end position="248"/>
    </location>
</feature>
<dbReference type="EMBL" id="MU855682">
    <property type="protein sequence ID" value="KAK3900330.1"/>
    <property type="molecule type" value="Genomic_DNA"/>
</dbReference>
<sequence length="308" mass="34495">MKQYYLLKGTNVIQVQEGEDEDAFVKNILGRVVKDHEDPGRNFVPLSRRDDETDLQASKSEFDVLNQLLSTTKSLSLRLAVEKIFNIHHESTASRLRDLRSKKVSRHFLTDTEALLDRVRSDEKIRERLKRWLVRGGDMSWVIVGFLTAEDVEVTGKNSNTGNDEGGFKIPASADGQNTAVELQAQYKREAKQESQVTASKKSVFAIEYLALQRPRFVRGQDFDVAVRRGPQGPNAFGPGDTETNGEEAEAKVDLLAGPVIDALKMANSEELESEDCGEFSFAFDVDEDAEAEEEDDDDDDDDGDEDE</sequence>
<evidence type="ECO:0000256" key="1">
    <source>
        <dbReference type="SAM" id="MobiDB-lite"/>
    </source>
</evidence>
<evidence type="ECO:0000313" key="2">
    <source>
        <dbReference type="EMBL" id="KAK3900330.1"/>
    </source>
</evidence>
<proteinExistence type="predicted"/>
<reference evidence="2" key="1">
    <citation type="journal article" date="2023" name="Mol. Phylogenet. Evol.">
        <title>Genome-scale phylogeny and comparative genomics of the fungal order Sordariales.</title>
        <authorList>
            <person name="Hensen N."/>
            <person name="Bonometti L."/>
            <person name="Westerberg I."/>
            <person name="Brannstrom I.O."/>
            <person name="Guillou S."/>
            <person name="Cros-Aarteil S."/>
            <person name="Calhoun S."/>
            <person name="Haridas S."/>
            <person name="Kuo A."/>
            <person name="Mondo S."/>
            <person name="Pangilinan J."/>
            <person name="Riley R."/>
            <person name="LaButti K."/>
            <person name="Andreopoulos B."/>
            <person name="Lipzen A."/>
            <person name="Chen C."/>
            <person name="Yan M."/>
            <person name="Daum C."/>
            <person name="Ng V."/>
            <person name="Clum A."/>
            <person name="Steindorff A."/>
            <person name="Ohm R.A."/>
            <person name="Martin F."/>
            <person name="Silar P."/>
            <person name="Natvig D.O."/>
            <person name="Lalanne C."/>
            <person name="Gautier V."/>
            <person name="Ament-Velasquez S.L."/>
            <person name="Kruys A."/>
            <person name="Hutchinson M.I."/>
            <person name="Powell A.J."/>
            <person name="Barry K."/>
            <person name="Miller A.N."/>
            <person name="Grigoriev I.V."/>
            <person name="Debuchy R."/>
            <person name="Gladieux P."/>
            <person name="Hiltunen Thoren M."/>
            <person name="Johannesson H."/>
        </authorList>
    </citation>
    <scope>NUCLEOTIDE SEQUENCE</scope>
    <source>
        <strain evidence="2">CBS 103.79</strain>
    </source>
</reference>
<organism evidence="2 3">
    <name type="scientific">Staphylotrichum tortipilum</name>
    <dbReference type="NCBI Taxonomy" id="2831512"/>
    <lineage>
        <taxon>Eukaryota</taxon>
        <taxon>Fungi</taxon>
        <taxon>Dikarya</taxon>
        <taxon>Ascomycota</taxon>
        <taxon>Pezizomycotina</taxon>
        <taxon>Sordariomycetes</taxon>
        <taxon>Sordariomycetidae</taxon>
        <taxon>Sordariales</taxon>
        <taxon>Chaetomiaceae</taxon>
        <taxon>Staphylotrichum</taxon>
    </lineage>
</organism>
<dbReference type="AlphaFoldDB" id="A0AAN6MGK3"/>
<reference evidence="2" key="2">
    <citation type="submission" date="2023-05" db="EMBL/GenBank/DDBJ databases">
        <authorList>
            <consortium name="Lawrence Berkeley National Laboratory"/>
            <person name="Steindorff A."/>
            <person name="Hensen N."/>
            <person name="Bonometti L."/>
            <person name="Westerberg I."/>
            <person name="Brannstrom I.O."/>
            <person name="Guillou S."/>
            <person name="Cros-Aarteil S."/>
            <person name="Calhoun S."/>
            <person name="Haridas S."/>
            <person name="Kuo A."/>
            <person name="Mondo S."/>
            <person name="Pangilinan J."/>
            <person name="Riley R."/>
            <person name="Labutti K."/>
            <person name="Andreopoulos B."/>
            <person name="Lipzen A."/>
            <person name="Chen C."/>
            <person name="Yanf M."/>
            <person name="Daum C."/>
            <person name="Ng V."/>
            <person name="Clum A."/>
            <person name="Ohm R."/>
            <person name="Martin F."/>
            <person name="Silar P."/>
            <person name="Natvig D."/>
            <person name="Lalanne C."/>
            <person name="Gautier V."/>
            <person name="Ament-Velasquez S.L."/>
            <person name="Kruys A."/>
            <person name="Hutchinson M.I."/>
            <person name="Powell A.J."/>
            <person name="Barry K."/>
            <person name="Miller A.N."/>
            <person name="Grigoriev I.V."/>
            <person name="Debuchy R."/>
            <person name="Gladieux P."/>
            <person name="Thoren M.H."/>
            <person name="Johannesson H."/>
        </authorList>
    </citation>
    <scope>NUCLEOTIDE SEQUENCE</scope>
    <source>
        <strain evidence="2">CBS 103.79</strain>
    </source>
</reference>
<accession>A0AAN6MGK3</accession>
<dbReference type="Proteomes" id="UP001303889">
    <property type="component" value="Unassembled WGS sequence"/>
</dbReference>
<gene>
    <name evidence="2" type="ORF">C8A05DRAFT_36044</name>
</gene>